<dbReference type="GO" id="GO:0005524">
    <property type="term" value="F:ATP binding"/>
    <property type="evidence" value="ECO:0007669"/>
    <property type="project" value="UniProtKB-UniRule"/>
</dbReference>
<organism evidence="8 9">
    <name type="scientific">Stylonychia lemnae</name>
    <name type="common">Ciliate</name>
    <dbReference type="NCBI Taxonomy" id="5949"/>
    <lineage>
        <taxon>Eukaryota</taxon>
        <taxon>Sar</taxon>
        <taxon>Alveolata</taxon>
        <taxon>Ciliophora</taxon>
        <taxon>Intramacronucleata</taxon>
        <taxon>Spirotrichea</taxon>
        <taxon>Stichotrichia</taxon>
        <taxon>Sporadotrichida</taxon>
        <taxon>Oxytrichidae</taxon>
        <taxon>Stylonychinae</taxon>
        <taxon>Stylonychia</taxon>
    </lineage>
</organism>
<dbReference type="InParanoid" id="A0A078AU95"/>
<dbReference type="InterPro" id="IPR011009">
    <property type="entry name" value="Kinase-like_dom_sf"/>
</dbReference>
<dbReference type="PANTHER" id="PTHR11909">
    <property type="entry name" value="CASEIN KINASE-RELATED"/>
    <property type="match status" value="1"/>
</dbReference>
<gene>
    <name evidence="8" type="primary">Contig5806.g6217</name>
    <name evidence="8" type="ORF">STYLEM_13470</name>
</gene>
<dbReference type="EC" id="2.7.11.1" evidence="1"/>
<feature type="compositionally biased region" description="Basic and acidic residues" evidence="6">
    <location>
        <begin position="323"/>
        <end position="333"/>
    </location>
</feature>
<feature type="region of interest" description="Disordered" evidence="6">
    <location>
        <begin position="407"/>
        <end position="470"/>
    </location>
</feature>
<dbReference type="AlphaFoldDB" id="A0A078AU95"/>
<dbReference type="Proteomes" id="UP000039865">
    <property type="component" value="Unassembled WGS sequence"/>
</dbReference>
<proteinExistence type="predicted"/>
<keyword evidence="3 5" id="KW-0067">ATP-binding</keyword>
<keyword evidence="8" id="KW-0418">Kinase</keyword>
<dbReference type="SMART" id="SM00220">
    <property type="entry name" value="S_TKc"/>
    <property type="match status" value="1"/>
</dbReference>
<feature type="region of interest" description="Disordered" evidence="6">
    <location>
        <begin position="323"/>
        <end position="348"/>
    </location>
</feature>
<dbReference type="EMBL" id="CCKQ01012774">
    <property type="protein sequence ID" value="CDW84408.1"/>
    <property type="molecule type" value="Genomic_DNA"/>
</dbReference>
<evidence type="ECO:0000256" key="1">
    <source>
        <dbReference type="ARBA" id="ARBA00012513"/>
    </source>
</evidence>
<keyword evidence="9" id="KW-1185">Reference proteome</keyword>
<evidence type="ECO:0000313" key="9">
    <source>
        <dbReference type="Proteomes" id="UP000039865"/>
    </source>
</evidence>
<feature type="domain" description="Protein kinase" evidence="7">
    <location>
        <begin position="28"/>
        <end position="294"/>
    </location>
</feature>
<evidence type="ECO:0000256" key="4">
    <source>
        <dbReference type="ARBA" id="ARBA00023860"/>
    </source>
</evidence>
<feature type="binding site" evidence="5">
    <location>
        <position position="57"/>
    </location>
    <ligand>
        <name>ATP</name>
        <dbReference type="ChEBI" id="CHEBI:30616"/>
    </ligand>
</feature>
<feature type="compositionally biased region" description="Low complexity" evidence="6">
    <location>
        <begin position="407"/>
        <end position="416"/>
    </location>
</feature>
<evidence type="ECO:0000256" key="5">
    <source>
        <dbReference type="PROSITE-ProRule" id="PRU10141"/>
    </source>
</evidence>
<feature type="compositionally biased region" description="Basic residues" evidence="6">
    <location>
        <begin position="444"/>
        <end position="455"/>
    </location>
</feature>
<evidence type="ECO:0000256" key="6">
    <source>
        <dbReference type="SAM" id="MobiDB-lite"/>
    </source>
</evidence>
<dbReference type="SUPFAM" id="SSF56112">
    <property type="entry name" value="Protein kinase-like (PK-like)"/>
    <property type="match status" value="1"/>
</dbReference>
<keyword evidence="2 5" id="KW-0547">Nucleotide-binding</keyword>
<evidence type="ECO:0000256" key="2">
    <source>
        <dbReference type="ARBA" id="ARBA00022741"/>
    </source>
</evidence>
<dbReference type="InterPro" id="IPR017441">
    <property type="entry name" value="Protein_kinase_ATP_BS"/>
</dbReference>
<sequence>MDDQSASGQIVDYIDAEKKIPKYLNSRYELREEIGRGAHGRIYSGKDKITKQLIAVKIMDKISKNKSKYVREIQLMKDMQKSNQPGFPKLLYYNADKYNYFIVMDQLGQSLKELRDNTEDLKFSIKTVTMIGIQLLQRLESIHKLNYVHRDLKPANILTGKSKLEQFIIYLIDFGLAKKQNQISNIQPNENGNKVVGTAIYAGINAHLPGQNYFKKDDIESMMYVLCYLLSGTLPWKNCKATDAGLDKMLKMKLKIQPYDLFAGQPTEFCQIMEHLRNQPSEQIIDYGYIDSLLRSVAYKSKFKIDNVFDWITLKKTKIEEQKSDNKNKRNDQVHIGQVRNQNQDQGGIGLQTILEKYEDEEEKKVKNEESLKQMTNNYYNDESQVESFNMTINKHYQNTQQNQNLYQEQQPQNQQDVDRSANEQQPITIQQQQQQQQVQKQNRERKKRSKHHRSNILSGANNAIANNQKIENKDGKIGINLTLNIQSQKREQQEEQVNNNGSGKIVQMTINHNVHVHINGQDPDSANVQQSIHIVHPVENEEMKQTQQLFSFDKINSNILYSSGINHQNKNLQSNVLHHDDNEIRQSESRSDEDECDSSKKEQKEIANALNNEGFNSIDATYEEFEKGINLEFKEENQAQDCCNVVVDDQLLQQHQSFDFPKLFDTHSNFNKMKCLQ</sequence>
<dbReference type="PROSITE" id="PS00108">
    <property type="entry name" value="PROTEIN_KINASE_ST"/>
    <property type="match status" value="1"/>
</dbReference>
<evidence type="ECO:0000313" key="8">
    <source>
        <dbReference type="EMBL" id="CDW84408.1"/>
    </source>
</evidence>
<name>A0A078AU95_STYLE</name>
<dbReference type="Pfam" id="PF00069">
    <property type="entry name" value="Pkinase"/>
    <property type="match status" value="1"/>
</dbReference>
<dbReference type="Gene3D" id="1.10.510.10">
    <property type="entry name" value="Transferase(Phosphotransferase) domain 1"/>
    <property type="match status" value="1"/>
</dbReference>
<dbReference type="InterPro" id="IPR000719">
    <property type="entry name" value="Prot_kinase_dom"/>
</dbReference>
<feature type="compositionally biased region" description="Low complexity" evidence="6">
    <location>
        <begin position="425"/>
        <end position="441"/>
    </location>
</feature>
<accession>A0A078AU95</accession>
<feature type="compositionally biased region" description="Polar residues" evidence="6">
    <location>
        <begin position="456"/>
        <end position="470"/>
    </location>
</feature>
<dbReference type="InterPro" id="IPR050235">
    <property type="entry name" value="CK1_Ser-Thr_kinase"/>
</dbReference>
<evidence type="ECO:0000259" key="7">
    <source>
        <dbReference type="PROSITE" id="PS50011"/>
    </source>
</evidence>
<evidence type="ECO:0000256" key="3">
    <source>
        <dbReference type="ARBA" id="ARBA00022840"/>
    </source>
</evidence>
<dbReference type="InterPro" id="IPR008271">
    <property type="entry name" value="Ser/Thr_kinase_AS"/>
</dbReference>
<keyword evidence="8" id="KW-0808">Transferase</keyword>
<dbReference type="GO" id="GO:0004674">
    <property type="term" value="F:protein serine/threonine kinase activity"/>
    <property type="evidence" value="ECO:0007669"/>
    <property type="project" value="UniProtKB-EC"/>
</dbReference>
<dbReference type="PROSITE" id="PS00107">
    <property type="entry name" value="PROTEIN_KINASE_ATP"/>
    <property type="match status" value="1"/>
</dbReference>
<dbReference type="PROSITE" id="PS50011">
    <property type="entry name" value="PROTEIN_KINASE_DOM"/>
    <property type="match status" value="1"/>
</dbReference>
<dbReference type="OrthoDB" id="5979581at2759"/>
<protein>
    <recommendedName>
        <fullName evidence="4">Casein kinase I</fullName>
        <ecNumber evidence="1">2.7.11.1</ecNumber>
    </recommendedName>
</protein>
<reference evidence="8 9" key="1">
    <citation type="submission" date="2014-06" db="EMBL/GenBank/DDBJ databases">
        <authorList>
            <person name="Swart Estienne"/>
        </authorList>
    </citation>
    <scope>NUCLEOTIDE SEQUENCE [LARGE SCALE GENOMIC DNA]</scope>
    <source>
        <strain evidence="8 9">130c</strain>
    </source>
</reference>